<comment type="caution">
    <text evidence="3">The sequence shown here is derived from an EMBL/GenBank/DDBJ whole genome shotgun (WGS) entry which is preliminary data.</text>
</comment>
<accession>J3EXV4</accession>
<dbReference type="EMBL" id="ALJD01000004">
    <property type="protein sequence ID" value="EJN60057.1"/>
    <property type="molecule type" value="Genomic_DNA"/>
</dbReference>
<dbReference type="Pfam" id="PF25927">
    <property type="entry name" value="DUF7972"/>
    <property type="match status" value="1"/>
</dbReference>
<keyword evidence="2" id="KW-1133">Transmembrane helix</keyword>
<organism evidence="3 4">
    <name type="scientific">Halogranum salarium B-1</name>
    <dbReference type="NCBI Taxonomy" id="1210908"/>
    <lineage>
        <taxon>Archaea</taxon>
        <taxon>Methanobacteriati</taxon>
        <taxon>Methanobacteriota</taxon>
        <taxon>Stenosarchaea group</taxon>
        <taxon>Halobacteria</taxon>
        <taxon>Halobacteriales</taxon>
        <taxon>Haloferacaceae</taxon>
    </lineage>
</organism>
<feature type="transmembrane region" description="Helical" evidence="2">
    <location>
        <begin position="49"/>
        <end position="72"/>
    </location>
</feature>
<evidence type="ECO:0000256" key="1">
    <source>
        <dbReference type="SAM" id="Coils"/>
    </source>
</evidence>
<feature type="coiled-coil region" evidence="1">
    <location>
        <begin position="140"/>
        <end position="167"/>
    </location>
</feature>
<evidence type="ECO:0000313" key="3">
    <source>
        <dbReference type="EMBL" id="EJN60057.1"/>
    </source>
</evidence>
<gene>
    <name evidence="3" type="ORF">HSB1_22150</name>
</gene>
<feature type="transmembrane region" description="Helical" evidence="2">
    <location>
        <begin position="274"/>
        <end position="296"/>
    </location>
</feature>
<reference evidence="3 4" key="1">
    <citation type="journal article" date="2012" name="J. Bacteriol.">
        <title>Draft Genome Sequence of the Extremely Halophilic Archaeon Halogranum salarium B-1T.</title>
        <authorList>
            <person name="Kim K.K."/>
            <person name="Lee K.C."/>
            <person name="Lee J.S."/>
        </authorList>
    </citation>
    <scope>NUCLEOTIDE SEQUENCE [LARGE SCALE GENOMIC DNA]</scope>
    <source>
        <strain evidence="3 4">B-1</strain>
    </source>
</reference>
<dbReference type="eggNOG" id="arCOG08131">
    <property type="taxonomic scope" value="Archaea"/>
</dbReference>
<dbReference type="PATRIC" id="fig|1210908.3.peg.2121"/>
<keyword evidence="2" id="KW-0472">Membrane</keyword>
<name>J3EXV4_9EURY</name>
<evidence type="ECO:0000313" key="4">
    <source>
        <dbReference type="Proteomes" id="UP000007813"/>
    </source>
</evidence>
<keyword evidence="1" id="KW-0175">Coiled coil</keyword>
<keyword evidence="2" id="KW-0812">Transmembrane</keyword>
<feature type="transmembrane region" description="Helical" evidence="2">
    <location>
        <begin position="239"/>
        <end position="262"/>
    </location>
</feature>
<proteinExistence type="predicted"/>
<dbReference type="Proteomes" id="UP000007813">
    <property type="component" value="Unassembled WGS sequence"/>
</dbReference>
<evidence type="ECO:0000256" key="2">
    <source>
        <dbReference type="SAM" id="Phobius"/>
    </source>
</evidence>
<protein>
    <submittedName>
        <fullName evidence="3">Uncharacterized protein</fullName>
    </submittedName>
</protein>
<sequence>MQWVLLYGSRRSLTLLLSATILLWLLVVGTAWQFEMETLVKETRAVQTLFNTLLGGIILFVSVVLSINIAALSQEFAPLQVKQAEIEDSIGFQIELEKLARSGVSPAGLRAFFWFILQAIRAETEKLRTSASTSTNQPLRDELLSLADRLEAEVSEIEARLQTENQRISTLLLASLEYDYARDINVTRRIQVEHGEHLRETESRLLQNLTEILTFFASGREYYATLYFKRELRNLSSDLLVLSLPVIVFTSYVLLAIDAGLFPTWSAFGIQPRLLYISLAFVVALSPYVVLSSYMLRIVTVSKYSLESTGFTLNEEELFAEDGPKFD</sequence>
<dbReference type="InterPro" id="IPR058278">
    <property type="entry name" value="DUF7972"/>
</dbReference>
<dbReference type="AlphaFoldDB" id="J3EXV4"/>